<feature type="domain" description="EGF-like" evidence="14">
    <location>
        <begin position="1100"/>
        <end position="1142"/>
    </location>
</feature>
<dbReference type="InterPro" id="IPR000020">
    <property type="entry name" value="Anaphylatoxin/fibulin"/>
</dbReference>
<evidence type="ECO:0000256" key="9">
    <source>
        <dbReference type="ARBA" id="ARBA00023157"/>
    </source>
</evidence>
<dbReference type="Gene3D" id="2.10.25.10">
    <property type="entry name" value="Laminin"/>
    <property type="match status" value="11"/>
</dbReference>
<keyword evidence="5 11" id="KW-0245">EGF-like domain</keyword>
<keyword evidence="8" id="KW-0106">Calcium</keyword>
<dbReference type="FunFam" id="2.10.25.10:FF:000010">
    <property type="entry name" value="Pro-epidermal growth factor"/>
    <property type="match status" value="3"/>
</dbReference>
<evidence type="ECO:0000256" key="5">
    <source>
        <dbReference type="ARBA" id="ARBA00022536"/>
    </source>
</evidence>
<evidence type="ECO:0000256" key="6">
    <source>
        <dbReference type="ARBA" id="ARBA00022729"/>
    </source>
</evidence>
<feature type="region of interest" description="Disordered" evidence="12">
    <location>
        <begin position="349"/>
        <end position="512"/>
    </location>
</feature>
<evidence type="ECO:0000259" key="14">
    <source>
        <dbReference type="PROSITE" id="PS50026"/>
    </source>
</evidence>
<dbReference type="Pfam" id="PF12662">
    <property type="entry name" value="cEGF"/>
    <property type="match status" value="3"/>
</dbReference>
<evidence type="ECO:0000256" key="12">
    <source>
        <dbReference type="SAM" id="MobiDB-lite"/>
    </source>
</evidence>
<keyword evidence="4" id="KW-0272">Extracellular matrix</keyword>
<dbReference type="Proteomes" id="UP000823561">
    <property type="component" value="Chromosome 10"/>
</dbReference>
<keyword evidence="6 13" id="KW-0732">Signal</keyword>
<evidence type="ECO:0000256" key="7">
    <source>
        <dbReference type="ARBA" id="ARBA00022737"/>
    </source>
</evidence>
<sequence length="1426" mass="157483">MTGCALVRVMLLKCLLLLSLSGSLGQKDCTGVDCPELDNCIEESLDSDACCATCVQKGCTCQGYQYYDCVNAGFRNGKVAEGESYFVDFGSTECACPEGGGRISCHFIPCPDIPANCIELSEPADGCIQCKRIGCVHDEQKYEAGHSFHMDPCQVCHCPNDGGSLMCYPIPDCDPRKVEKPMLATTTEENAHERLYNNPLQFIFQHQGPRDHLSKPFRPAHGDPLPVHPLFTQHPNNLEDEEEVDYDYMPTDTPGPPLLDVAAPTKSSIVSVSYPESFTPRGPSLYRDVKQELRETFAVHHEATPRFETTQAPATTLQQTTPRHRGDFTTASWQRAFENIVFPLRTSYAEDHDEDAGESDIDEEHEMEEAEERTSQPVIEDLDRLRGTSTEHGHSKTRPDLEEADQDSSTFPQQGDRETSQTRPVMAEMDRDKGSFADHARDRNPQSRPVMEEVERDRVTLTDQGHGKAAQSRPVTEEVDQDKGKGHQPRRPSQEHIAWPPVGPQDHVTPPAGEAAVNYAQHTTHRPPPQRVHQIHTLPPARIPTTSQPALRVKADAGHPVRNQSQAFTSVHAEQERERERERVEERDNSLSSLPLHNSGAFAMRQVERCCEVGKKWAAEHHHCSDMPTMPDDNYILCSVVQEQCCTGALRQSRCLAGMSAARGGEACQAPPDGRLCGEDSYQECCSCCSLGLQLREAGLGCHSHQYLDYPCGHILLTCCEEEEEDAEGTLGGYVPDGPALRRKEMPRPTATPEKVSDRKFPKEAFSAGDGEDAAANSLEETGGVDACQKYAARLCHHICINTWGSYQCVCRPGHVLLQDGHTCAPEDSEEDNRVREEERPVTQATSRLATSTASTTTTATTTTTTTTQIPVLHNPCAGNGPCAQRCSIAGGRAKCSCFPGFSLMADGHSCEDVNECRGGTHNCSRGDFCVNSEGSYRCIRLNEMCDQGFIHNVNRQCVDVDECITNTHTCKPTERCVNTLGAFVCERHISCSSGYQPRNGVCEDIDECVTRTHNCGATMECRNTEGSFSCVPKQQRCYTGFTQDTHGNCIDIDECSSLAEPCSSGFNCINTVGSYTCQRKVIMCSPGYHASPDGARCIDIDECQTGIHRCGEGQICQNVPGSYRCNCQTGYQYDAIRQTCVDVNECWRYPGRLCAQTCENTPGSYQCSCTAGFSLAFDGKNCEDVNECDTNPCSQECANIYGSYQCYCRQGFYLKEDGHTCEDIDECSQSIGHLCAFQCVNVPGSYQCACPPSGYTMSPNSRTCRDIDECAIGSHNCSLSESCFNIQGGFRCLSFACPSNYRKVSDTRCERVSCLNVQDCQSSPLRITYYQLSFQTNIVIPAQIFRIGPSPAYAGDSIMIGITRGNEEGYFSTRRLNSFTGAVYLQRQVPEPRDFLVDVEMKLLRQGTFTTFLARIYVFITANAA</sequence>
<feature type="compositionally biased region" description="Basic and acidic residues" evidence="12">
    <location>
        <begin position="428"/>
        <end position="460"/>
    </location>
</feature>
<dbReference type="SUPFAM" id="SSF57184">
    <property type="entry name" value="Growth factor receptor domain"/>
    <property type="match status" value="3"/>
</dbReference>
<dbReference type="InterPro" id="IPR001881">
    <property type="entry name" value="EGF-like_Ca-bd_dom"/>
</dbReference>
<feature type="domain" description="EGF-like" evidence="14">
    <location>
        <begin position="1143"/>
        <end position="1184"/>
    </location>
</feature>
<protein>
    <recommendedName>
        <fullName evidence="14">EGF-like domain-containing protein</fullName>
    </recommendedName>
</protein>
<keyword evidence="7" id="KW-0677">Repeat</keyword>
<feature type="domain" description="EGF-like" evidence="14">
    <location>
        <begin position="1185"/>
        <end position="1223"/>
    </location>
</feature>
<dbReference type="EMBL" id="JADWDJ010000010">
    <property type="protein sequence ID" value="KAG5274790.1"/>
    <property type="molecule type" value="Genomic_DNA"/>
</dbReference>
<dbReference type="PROSITE" id="PS00010">
    <property type="entry name" value="ASX_HYDROXYL"/>
    <property type="match status" value="4"/>
</dbReference>
<dbReference type="InterPro" id="IPR000742">
    <property type="entry name" value="EGF"/>
</dbReference>
<feature type="compositionally biased region" description="Low complexity" evidence="12">
    <location>
        <begin position="843"/>
        <end position="865"/>
    </location>
</feature>
<dbReference type="PANTHER" id="PTHR24050">
    <property type="entry name" value="PA14 DOMAIN-CONTAINING PROTEIN"/>
    <property type="match status" value="1"/>
</dbReference>
<dbReference type="Pfam" id="PF24532">
    <property type="entry name" value="FIBL-2"/>
    <property type="match status" value="1"/>
</dbReference>
<dbReference type="PANTHER" id="PTHR24050:SF27">
    <property type="entry name" value="FIBRILLIN-1"/>
    <property type="match status" value="1"/>
</dbReference>
<dbReference type="FunFam" id="2.10.25.10:FF:000341">
    <property type="entry name" value="Fibulin 2"/>
    <property type="match status" value="1"/>
</dbReference>
<feature type="compositionally biased region" description="Acidic residues" evidence="12">
    <location>
        <begin position="351"/>
        <end position="371"/>
    </location>
</feature>
<dbReference type="InterPro" id="IPR055088">
    <property type="entry name" value="Fibulin_C"/>
</dbReference>
<feature type="region of interest" description="Disordered" evidence="12">
    <location>
        <begin position="823"/>
        <end position="865"/>
    </location>
</feature>
<comment type="caution">
    <text evidence="15">The sequence shown here is derived from an EMBL/GenBank/DDBJ whole genome shotgun (WGS) entry which is preliminary data.</text>
</comment>
<dbReference type="GO" id="GO:0005509">
    <property type="term" value="F:calcium ion binding"/>
    <property type="evidence" value="ECO:0007669"/>
    <property type="project" value="InterPro"/>
</dbReference>
<evidence type="ECO:0000256" key="1">
    <source>
        <dbReference type="ARBA" id="ARBA00004498"/>
    </source>
</evidence>
<keyword evidence="3" id="KW-0964">Secreted</keyword>
<keyword evidence="9" id="KW-1015">Disulfide bond</keyword>
<comment type="subcellular location">
    <subcellularLocation>
        <location evidence="1">Secreted</location>
        <location evidence="1">Extracellular space</location>
        <location evidence="1">Extracellular matrix</location>
    </subcellularLocation>
</comment>
<evidence type="ECO:0000313" key="16">
    <source>
        <dbReference type="Proteomes" id="UP000823561"/>
    </source>
</evidence>
<feature type="region of interest" description="Disordered" evidence="12">
    <location>
        <begin position="731"/>
        <end position="774"/>
    </location>
</feature>
<evidence type="ECO:0000256" key="10">
    <source>
        <dbReference type="ARBA" id="ARBA00023180"/>
    </source>
</evidence>
<dbReference type="GO" id="GO:0005576">
    <property type="term" value="C:extracellular region"/>
    <property type="evidence" value="ECO:0007669"/>
    <property type="project" value="InterPro"/>
</dbReference>
<dbReference type="PROSITE" id="PS01186">
    <property type="entry name" value="EGF_2"/>
    <property type="match status" value="3"/>
</dbReference>
<feature type="domain" description="EGF-like" evidence="14">
    <location>
        <begin position="1224"/>
        <end position="1266"/>
    </location>
</feature>
<dbReference type="Pfam" id="PF22914">
    <property type="entry name" value="Fibulin_C"/>
    <property type="match status" value="1"/>
</dbReference>
<dbReference type="FunFam" id="2.10.25.10:FF:000078">
    <property type="entry name" value="Fibulin-1"/>
    <property type="match status" value="1"/>
</dbReference>
<dbReference type="InterPro" id="IPR056612">
    <property type="entry name" value="FIBL-2_dom"/>
</dbReference>
<keyword evidence="10" id="KW-0325">Glycoprotein</keyword>
<feature type="region of interest" description="Disordered" evidence="12">
    <location>
        <begin position="557"/>
        <end position="592"/>
    </location>
</feature>
<dbReference type="SUPFAM" id="SSF57196">
    <property type="entry name" value="EGF/Laminin"/>
    <property type="match status" value="2"/>
</dbReference>
<feature type="compositionally biased region" description="Basic and acidic residues" evidence="12">
    <location>
        <begin position="573"/>
        <end position="589"/>
    </location>
</feature>
<proteinExistence type="inferred from homology"/>
<comment type="caution">
    <text evidence="11">Lacks conserved residue(s) required for the propagation of feature annotation.</text>
</comment>
<reference evidence="15" key="1">
    <citation type="submission" date="2020-10" db="EMBL/GenBank/DDBJ databases">
        <title>Chromosome-scale genome assembly of the Allis shad, Alosa alosa.</title>
        <authorList>
            <person name="Margot Z."/>
            <person name="Christophe K."/>
            <person name="Cabau C."/>
            <person name="Louis A."/>
            <person name="Berthelot C."/>
            <person name="Parey E."/>
            <person name="Roest Crollius H."/>
            <person name="Montfort J."/>
            <person name="Robinson-Rechavi M."/>
            <person name="Bucao C."/>
            <person name="Bouchez O."/>
            <person name="Gislard M."/>
            <person name="Lluch J."/>
            <person name="Milhes M."/>
            <person name="Lampietro C."/>
            <person name="Lopez Roques C."/>
            <person name="Donnadieu C."/>
            <person name="Braasch I."/>
            <person name="Desvignes T."/>
            <person name="Postlethwait J."/>
            <person name="Bobe J."/>
            <person name="Guiguen Y."/>
        </authorList>
    </citation>
    <scope>NUCLEOTIDE SEQUENCE</scope>
    <source>
        <strain evidence="15">M-15738</strain>
        <tissue evidence="15">Blood</tissue>
    </source>
</reference>
<feature type="chain" id="PRO_5043585613" description="EGF-like domain-containing protein" evidence="13">
    <location>
        <begin position="26"/>
        <end position="1426"/>
    </location>
</feature>
<comment type="similarity">
    <text evidence="2">Belongs to the fibulin family.</text>
</comment>
<dbReference type="SMART" id="SM00179">
    <property type="entry name" value="EGF_CA"/>
    <property type="match status" value="11"/>
</dbReference>
<dbReference type="Pfam" id="PF07645">
    <property type="entry name" value="EGF_CA"/>
    <property type="match status" value="6"/>
</dbReference>
<feature type="compositionally biased region" description="Basic and acidic residues" evidence="12">
    <location>
        <begin position="832"/>
        <end position="841"/>
    </location>
</feature>
<evidence type="ECO:0000256" key="4">
    <source>
        <dbReference type="ARBA" id="ARBA00022530"/>
    </source>
</evidence>
<dbReference type="InterPro" id="IPR026823">
    <property type="entry name" value="cEGF"/>
</dbReference>
<evidence type="ECO:0000256" key="13">
    <source>
        <dbReference type="SAM" id="SignalP"/>
    </source>
</evidence>
<dbReference type="PROSITE" id="PS50026">
    <property type="entry name" value="EGF_3"/>
    <property type="match status" value="4"/>
</dbReference>
<dbReference type="SMART" id="SM00104">
    <property type="entry name" value="ANATO"/>
    <property type="match status" value="2"/>
</dbReference>
<dbReference type="CDD" id="cd00054">
    <property type="entry name" value="EGF_CA"/>
    <property type="match status" value="6"/>
</dbReference>
<dbReference type="InterPro" id="IPR052235">
    <property type="entry name" value="Nephronectin_domain"/>
</dbReference>
<feature type="signal peptide" evidence="13">
    <location>
        <begin position="1"/>
        <end position="25"/>
    </location>
</feature>
<dbReference type="FunFam" id="2.10.25.10:FF:000139">
    <property type="entry name" value="Fibulin-1"/>
    <property type="match status" value="1"/>
</dbReference>
<dbReference type="InterPro" id="IPR000152">
    <property type="entry name" value="EGF-type_Asp/Asn_hydroxyl_site"/>
</dbReference>
<name>A0AAV6GM50_9TELE</name>
<keyword evidence="16" id="KW-1185">Reference proteome</keyword>
<dbReference type="SMART" id="SM00181">
    <property type="entry name" value="EGF"/>
    <property type="match status" value="11"/>
</dbReference>
<dbReference type="InterPro" id="IPR018097">
    <property type="entry name" value="EGF_Ca-bd_CS"/>
</dbReference>
<gene>
    <name evidence="15" type="ORF">AALO_G00140140</name>
</gene>
<evidence type="ECO:0000313" key="15">
    <source>
        <dbReference type="EMBL" id="KAG5274790.1"/>
    </source>
</evidence>
<evidence type="ECO:0000256" key="3">
    <source>
        <dbReference type="ARBA" id="ARBA00022525"/>
    </source>
</evidence>
<evidence type="ECO:0000256" key="11">
    <source>
        <dbReference type="PROSITE-ProRule" id="PRU00076"/>
    </source>
</evidence>
<organism evidence="15 16">
    <name type="scientific">Alosa alosa</name>
    <name type="common">allis shad</name>
    <dbReference type="NCBI Taxonomy" id="278164"/>
    <lineage>
        <taxon>Eukaryota</taxon>
        <taxon>Metazoa</taxon>
        <taxon>Chordata</taxon>
        <taxon>Craniata</taxon>
        <taxon>Vertebrata</taxon>
        <taxon>Euteleostomi</taxon>
        <taxon>Actinopterygii</taxon>
        <taxon>Neopterygii</taxon>
        <taxon>Teleostei</taxon>
        <taxon>Clupei</taxon>
        <taxon>Clupeiformes</taxon>
        <taxon>Clupeoidei</taxon>
        <taxon>Clupeidae</taxon>
        <taxon>Alosa</taxon>
    </lineage>
</organism>
<accession>A0AAV6GM50</accession>
<dbReference type="InterPro" id="IPR049883">
    <property type="entry name" value="NOTCH1_EGF-like"/>
</dbReference>
<evidence type="ECO:0000256" key="2">
    <source>
        <dbReference type="ARBA" id="ARBA00006127"/>
    </source>
</evidence>
<dbReference type="InterPro" id="IPR009030">
    <property type="entry name" value="Growth_fac_rcpt_cys_sf"/>
</dbReference>
<dbReference type="PROSITE" id="PS01187">
    <property type="entry name" value="EGF_CA"/>
    <property type="match status" value="4"/>
</dbReference>
<evidence type="ECO:0000256" key="8">
    <source>
        <dbReference type="ARBA" id="ARBA00022837"/>
    </source>
</evidence>
<feature type="compositionally biased region" description="Basic and acidic residues" evidence="12">
    <location>
        <begin position="381"/>
        <end position="401"/>
    </location>
</feature>